<dbReference type="AlphaFoldDB" id="A0A9F2RCE6"/>
<evidence type="ECO:0000313" key="15">
    <source>
        <dbReference type="RefSeq" id="XP_007442267.2"/>
    </source>
</evidence>
<dbReference type="InterPro" id="IPR017452">
    <property type="entry name" value="GPCR_Rhodpsn_7TM"/>
</dbReference>
<name>A0A9F2RCE6_PYTBI</name>
<dbReference type="KEGG" id="pbi:103048572"/>
<dbReference type="SUPFAM" id="SSF81321">
    <property type="entry name" value="Family A G protein-coupled receptor-like"/>
    <property type="match status" value="1"/>
</dbReference>
<gene>
    <name evidence="15" type="primary">LOC103048572</name>
</gene>
<comment type="similarity">
    <text evidence="11">Belongs to the G-protein coupled receptor 1 family.</text>
</comment>
<feature type="transmembrane region" description="Helical" evidence="12">
    <location>
        <begin position="30"/>
        <end position="54"/>
    </location>
</feature>
<evidence type="ECO:0000256" key="3">
    <source>
        <dbReference type="ARBA" id="ARBA00022606"/>
    </source>
</evidence>
<evidence type="ECO:0000256" key="6">
    <source>
        <dbReference type="ARBA" id="ARBA00022989"/>
    </source>
</evidence>
<feature type="transmembrane region" description="Helical" evidence="12">
    <location>
        <begin position="66"/>
        <end position="84"/>
    </location>
</feature>
<evidence type="ECO:0000256" key="12">
    <source>
        <dbReference type="RuleBase" id="RU363047"/>
    </source>
</evidence>
<dbReference type="GO" id="GO:0004930">
    <property type="term" value="F:G protein-coupled receptor activity"/>
    <property type="evidence" value="ECO:0007669"/>
    <property type="project" value="UniProtKB-KW"/>
</dbReference>
<dbReference type="GO" id="GO:0005886">
    <property type="term" value="C:plasma membrane"/>
    <property type="evidence" value="ECO:0007669"/>
    <property type="project" value="UniProtKB-SubCell"/>
</dbReference>
<feature type="domain" description="G-protein coupled receptors family 1 profile" evidence="13">
    <location>
        <begin position="46"/>
        <end position="295"/>
    </location>
</feature>
<keyword evidence="10 11" id="KW-0807">Transducer</keyword>
<evidence type="ECO:0000256" key="9">
    <source>
        <dbReference type="ARBA" id="ARBA00023170"/>
    </source>
</evidence>
<keyword evidence="2 12" id="KW-1003">Cell membrane</keyword>
<dbReference type="OrthoDB" id="9828669at2759"/>
<keyword evidence="4 11" id="KW-0812">Transmembrane</keyword>
<evidence type="ECO:0000259" key="13">
    <source>
        <dbReference type="PROSITE" id="PS50262"/>
    </source>
</evidence>
<feature type="transmembrane region" description="Helical" evidence="12">
    <location>
        <begin position="145"/>
        <end position="163"/>
    </location>
</feature>
<dbReference type="Gene3D" id="1.20.1070.10">
    <property type="entry name" value="Rhodopsin 7-helix transmembrane proteins"/>
    <property type="match status" value="1"/>
</dbReference>
<dbReference type="GO" id="GO:0004984">
    <property type="term" value="F:olfactory receptor activity"/>
    <property type="evidence" value="ECO:0007669"/>
    <property type="project" value="InterPro"/>
</dbReference>
<dbReference type="RefSeq" id="XP_007442267.2">
    <property type="nucleotide sequence ID" value="XM_007442205.2"/>
</dbReference>
<feature type="non-terminal residue" evidence="15">
    <location>
        <position position="392"/>
    </location>
</feature>
<dbReference type="PANTHER" id="PTHR26452">
    <property type="entry name" value="OLFACTORY RECEPTOR"/>
    <property type="match status" value="1"/>
</dbReference>
<evidence type="ECO:0000313" key="14">
    <source>
        <dbReference type="Proteomes" id="UP000695026"/>
    </source>
</evidence>
<accession>A0A9F2RCE6</accession>
<dbReference type="PRINTS" id="PR00245">
    <property type="entry name" value="OLFACTORYR"/>
</dbReference>
<dbReference type="Proteomes" id="UP000695026">
    <property type="component" value="Unplaced"/>
</dbReference>
<keyword evidence="8 12" id="KW-0472">Membrane</keyword>
<evidence type="ECO:0000256" key="5">
    <source>
        <dbReference type="ARBA" id="ARBA00022725"/>
    </source>
</evidence>
<dbReference type="GeneID" id="103048572"/>
<evidence type="ECO:0000256" key="7">
    <source>
        <dbReference type="ARBA" id="ARBA00023040"/>
    </source>
</evidence>
<evidence type="ECO:0000256" key="4">
    <source>
        <dbReference type="ARBA" id="ARBA00022692"/>
    </source>
</evidence>
<evidence type="ECO:0000256" key="2">
    <source>
        <dbReference type="ARBA" id="ARBA00022475"/>
    </source>
</evidence>
<keyword evidence="5 12" id="KW-0552">Olfaction</keyword>
<dbReference type="InterPro" id="IPR050516">
    <property type="entry name" value="Olfactory_GPCR"/>
</dbReference>
<proteinExistence type="inferred from homology"/>
<protein>
    <recommendedName>
        <fullName evidence="12">Olfactory receptor</fullName>
    </recommendedName>
</protein>
<dbReference type="PRINTS" id="PR00237">
    <property type="entry name" value="GPCRRHODOPSN"/>
</dbReference>
<keyword evidence="7 11" id="KW-0297">G-protein coupled receptor</keyword>
<dbReference type="CDD" id="cd13954">
    <property type="entry name" value="7tmA_OR"/>
    <property type="match status" value="1"/>
</dbReference>
<dbReference type="InterPro" id="IPR000276">
    <property type="entry name" value="GPCR_Rhodpsn"/>
</dbReference>
<comment type="subcellular location">
    <subcellularLocation>
        <location evidence="1 12">Cell membrane</location>
        <topology evidence="1 12">Multi-pass membrane protein</topology>
    </subcellularLocation>
</comment>
<keyword evidence="3 12" id="KW-0716">Sensory transduction</keyword>
<dbReference type="PROSITE" id="PS00237">
    <property type="entry name" value="G_PROTEIN_RECEP_F1_1"/>
    <property type="match status" value="1"/>
</dbReference>
<keyword evidence="6 12" id="KW-1133">Transmembrane helix</keyword>
<reference evidence="15" key="1">
    <citation type="submission" date="2025-08" db="UniProtKB">
        <authorList>
            <consortium name="RefSeq"/>
        </authorList>
    </citation>
    <scope>IDENTIFICATION</scope>
    <source>
        <tissue evidence="15">Liver</tissue>
    </source>
</reference>
<dbReference type="InterPro" id="IPR000725">
    <property type="entry name" value="Olfact_rcpt"/>
</dbReference>
<dbReference type="PROSITE" id="PS50262">
    <property type="entry name" value="G_PROTEIN_RECEP_F1_2"/>
    <property type="match status" value="1"/>
</dbReference>
<evidence type="ECO:0000256" key="10">
    <source>
        <dbReference type="ARBA" id="ARBA00023224"/>
    </source>
</evidence>
<dbReference type="FunFam" id="1.20.1070.10:FF:000001">
    <property type="entry name" value="Olfactory receptor"/>
    <property type="match status" value="1"/>
</dbReference>
<dbReference type="Pfam" id="PF13853">
    <property type="entry name" value="7tm_4"/>
    <property type="match status" value="1"/>
</dbReference>
<keyword evidence="9 11" id="KW-0675">Receptor</keyword>
<feature type="transmembrane region" description="Helical" evidence="12">
    <location>
        <begin position="211"/>
        <end position="231"/>
    </location>
</feature>
<sequence>MDISPPNDQNQTSVTEFLLMGFSIGQNNQTLLFVIGLFVYLLTLAGNLTIITLIRIDQHLQTPMYFFLRNLSFVEICYISTTLPKMLRDLLSGDKTISYIGCALQLYFFGTLGSTECVLLSAMAYDRYVAICHPLHYTILINQKVCRYLLAASWTIGHFNSTINTAMVFSLHFCHSNKINHFLCDILPLVRLSCSDIFISQMVTFTISGGIMIMSFSLILLSYILIVSSVLKIRTAHGRIKAFSTCGSHLTVVSIFYGSLMYTYIRPSSGHAVEEDRLISLLYTIITPLLNPLIYSFRSKELQGAFVKLLERAVYNSYGFCGQTGCFSAGVSQQRKRKQNEERGLGMALQSNFVLMRAGEAGQIIGFISEGTTVYSVVNTWSNLDGELAGSI</sequence>
<evidence type="ECO:0000256" key="11">
    <source>
        <dbReference type="RuleBase" id="RU000688"/>
    </source>
</evidence>
<dbReference type="OMA" id="CHSNKIK"/>
<feature type="transmembrane region" description="Helical" evidence="12">
    <location>
        <begin position="243"/>
        <end position="265"/>
    </location>
</feature>
<evidence type="ECO:0000256" key="1">
    <source>
        <dbReference type="ARBA" id="ARBA00004651"/>
    </source>
</evidence>
<feature type="transmembrane region" description="Helical" evidence="12">
    <location>
        <begin position="104"/>
        <end position="125"/>
    </location>
</feature>
<evidence type="ECO:0000256" key="8">
    <source>
        <dbReference type="ARBA" id="ARBA00023136"/>
    </source>
</evidence>
<keyword evidence="14" id="KW-1185">Reference proteome</keyword>
<organism evidence="14 15">
    <name type="scientific">Python bivittatus</name>
    <name type="common">Burmese python</name>
    <name type="synonym">Python molurus bivittatus</name>
    <dbReference type="NCBI Taxonomy" id="176946"/>
    <lineage>
        <taxon>Eukaryota</taxon>
        <taxon>Metazoa</taxon>
        <taxon>Chordata</taxon>
        <taxon>Craniata</taxon>
        <taxon>Vertebrata</taxon>
        <taxon>Euteleostomi</taxon>
        <taxon>Lepidosauria</taxon>
        <taxon>Squamata</taxon>
        <taxon>Bifurcata</taxon>
        <taxon>Unidentata</taxon>
        <taxon>Episquamata</taxon>
        <taxon>Toxicofera</taxon>
        <taxon>Serpentes</taxon>
        <taxon>Henophidia</taxon>
        <taxon>Pythonidae</taxon>
        <taxon>Python</taxon>
    </lineage>
</organism>
<feature type="transmembrane region" description="Helical" evidence="12">
    <location>
        <begin position="277"/>
        <end position="297"/>
    </location>
</feature>